<keyword evidence="1" id="KW-0472">Membrane</keyword>
<sequence>GQLTEKFLCLAYISEQGAQKVRIKIYKNFNALLAFIFLIKSHVPSVNYICLLCFICYLMVIPERELWTGYLG</sequence>
<name>A0AAW7KAS4_9GAMM</name>
<evidence type="ECO:0000313" key="3">
    <source>
        <dbReference type="Proteomes" id="UP001167864"/>
    </source>
</evidence>
<protein>
    <submittedName>
        <fullName evidence="2">Uncharacterized protein</fullName>
    </submittedName>
</protein>
<keyword evidence="1" id="KW-1133">Transmembrane helix</keyword>
<feature type="transmembrane region" description="Helical" evidence="1">
    <location>
        <begin position="32"/>
        <end position="60"/>
    </location>
</feature>
<comment type="caution">
    <text evidence="2">The sequence shown here is derived from an EMBL/GenBank/DDBJ whole genome shotgun (WGS) entry which is preliminary data.</text>
</comment>
<accession>A0AAW7KAS4</accession>
<keyword evidence="1" id="KW-0812">Transmembrane</keyword>
<gene>
    <name evidence="2" type="ORF">QVN42_18445</name>
</gene>
<dbReference type="Proteomes" id="UP001167864">
    <property type="component" value="Unassembled WGS sequence"/>
</dbReference>
<proteinExistence type="predicted"/>
<reference evidence="2" key="1">
    <citation type="submission" date="2023-06" db="EMBL/GenBank/DDBJ databases">
        <authorList>
            <person name="Polev D.E."/>
            <person name="Saitova A.T."/>
            <person name="Bogumilchik E.A."/>
            <person name="Kokorina G.I."/>
            <person name="Voskresenskaia E.A."/>
        </authorList>
    </citation>
    <scope>NUCLEOTIDE SEQUENCE</scope>
    <source>
        <strain evidence="2">2145 StPb PI</strain>
    </source>
</reference>
<organism evidence="2 3">
    <name type="scientific">Yersinia nurmii</name>
    <dbReference type="NCBI Taxonomy" id="685706"/>
    <lineage>
        <taxon>Bacteria</taxon>
        <taxon>Pseudomonadati</taxon>
        <taxon>Pseudomonadota</taxon>
        <taxon>Gammaproteobacteria</taxon>
        <taxon>Enterobacterales</taxon>
        <taxon>Yersiniaceae</taxon>
        <taxon>Yersinia</taxon>
    </lineage>
</organism>
<dbReference type="EMBL" id="JAUEHU010000031">
    <property type="protein sequence ID" value="MDN0089330.1"/>
    <property type="molecule type" value="Genomic_DNA"/>
</dbReference>
<dbReference type="AlphaFoldDB" id="A0AAW7KAS4"/>
<evidence type="ECO:0000313" key="2">
    <source>
        <dbReference type="EMBL" id="MDN0089330.1"/>
    </source>
</evidence>
<evidence type="ECO:0000256" key="1">
    <source>
        <dbReference type="SAM" id="Phobius"/>
    </source>
</evidence>
<feature type="non-terminal residue" evidence="2">
    <location>
        <position position="1"/>
    </location>
</feature>
<dbReference type="RefSeq" id="WP_289818361.1">
    <property type="nucleotide sequence ID" value="NZ_JAUEHU010000031.1"/>
</dbReference>